<dbReference type="Pfam" id="PF25565">
    <property type="entry name" value="Ubiquitin_At1g33420"/>
    <property type="match status" value="1"/>
</dbReference>
<dbReference type="InterPro" id="IPR057765">
    <property type="entry name" value="MS1-like_ubiquitin"/>
</dbReference>
<evidence type="ECO:0000313" key="2">
    <source>
        <dbReference type="EMBL" id="KAF5946734.1"/>
    </source>
</evidence>
<gene>
    <name evidence="2" type="ORF">HYC85_016962</name>
</gene>
<comment type="caution">
    <text evidence="2">The sequence shown here is derived from an EMBL/GenBank/DDBJ whole genome shotgun (WGS) entry which is preliminary data.</text>
</comment>
<proteinExistence type="predicted"/>
<organism evidence="2 3">
    <name type="scientific">Camellia sinensis</name>
    <name type="common">Tea plant</name>
    <name type="synonym">Thea sinensis</name>
    <dbReference type="NCBI Taxonomy" id="4442"/>
    <lineage>
        <taxon>Eukaryota</taxon>
        <taxon>Viridiplantae</taxon>
        <taxon>Streptophyta</taxon>
        <taxon>Embryophyta</taxon>
        <taxon>Tracheophyta</taxon>
        <taxon>Spermatophyta</taxon>
        <taxon>Magnoliopsida</taxon>
        <taxon>eudicotyledons</taxon>
        <taxon>Gunneridae</taxon>
        <taxon>Pentapetalae</taxon>
        <taxon>asterids</taxon>
        <taxon>Ericales</taxon>
        <taxon>Theaceae</taxon>
        <taxon>Camellia</taxon>
    </lineage>
</organism>
<reference evidence="3" key="1">
    <citation type="journal article" date="2020" name="Nat. Commun.">
        <title>Genome assembly of wild tea tree DASZ reveals pedigree and selection history of tea varieties.</title>
        <authorList>
            <person name="Zhang W."/>
            <person name="Zhang Y."/>
            <person name="Qiu H."/>
            <person name="Guo Y."/>
            <person name="Wan H."/>
            <person name="Zhang X."/>
            <person name="Scossa F."/>
            <person name="Alseekh S."/>
            <person name="Zhang Q."/>
            <person name="Wang P."/>
            <person name="Xu L."/>
            <person name="Schmidt M.H."/>
            <person name="Jia X."/>
            <person name="Li D."/>
            <person name="Zhu A."/>
            <person name="Guo F."/>
            <person name="Chen W."/>
            <person name="Ni D."/>
            <person name="Usadel B."/>
            <person name="Fernie A.R."/>
            <person name="Wen W."/>
        </authorList>
    </citation>
    <scope>NUCLEOTIDE SEQUENCE [LARGE SCALE GENOMIC DNA]</scope>
    <source>
        <strain evidence="3">cv. G240</strain>
    </source>
</reference>
<dbReference type="AlphaFoldDB" id="A0A7J7H4F8"/>
<evidence type="ECO:0000259" key="1">
    <source>
        <dbReference type="Pfam" id="PF25565"/>
    </source>
</evidence>
<protein>
    <recommendedName>
        <fullName evidence="1">PHD finger protein MALE STERILITY 1-like ubiquitin-like domain-containing protein</fullName>
    </recommendedName>
</protein>
<dbReference type="EMBL" id="JACBKZ010000007">
    <property type="protein sequence ID" value="KAF5946734.1"/>
    <property type="molecule type" value="Genomic_DNA"/>
</dbReference>
<dbReference type="PANTHER" id="PTHR46201:SF6">
    <property type="entry name" value="PHD FINGER PLANT-LIKE PROTEIN"/>
    <property type="match status" value="1"/>
</dbReference>
<name>A0A7J7H4F8_CAMSI</name>
<dbReference type="PANTHER" id="PTHR46201">
    <property type="entry name" value="PHD FINGER PROTEIN MALE MEIOCYTE DEATH 1-RELATED"/>
    <property type="match status" value="1"/>
</dbReference>
<sequence length="219" mass="24905">MQPKSLTASNLLKDYKPDKMAAATRFAIYLWCHTTQKMIQPQAPAPAPELLILPQNASVADLKLEATKAFQEVYAFALRALGRFHDTETSGGINGANALEHMGLVISEWRSKRRTGRCWLVTRGICQHTRCAGIDYYDAIPAKFIRMRCLNSYREASKEAQFNEAAKMGRLSSRTCRNEAATTNTSKLGSSFDYNFWYSFTLCLVRRFKKNNWKEKGKK</sequence>
<evidence type="ECO:0000313" key="3">
    <source>
        <dbReference type="Proteomes" id="UP000593564"/>
    </source>
</evidence>
<keyword evidence="3" id="KW-1185">Reference proteome</keyword>
<reference evidence="2 3" key="2">
    <citation type="submission" date="2020-07" db="EMBL/GenBank/DDBJ databases">
        <title>Genome assembly of wild tea tree DASZ reveals pedigree and selection history of tea varieties.</title>
        <authorList>
            <person name="Zhang W."/>
        </authorList>
    </citation>
    <scope>NUCLEOTIDE SEQUENCE [LARGE SCALE GENOMIC DNA]</scope>
    <source>
        <strain evidence="3">cv. G240</strain>
        <tissue evidence="2">Leaf</tissue>
    </source>
</reference>
<dbReference type="Proteomes" id="UP000593564">
    <property type="component" value="Unassembled WGS sequence"/>
</dbReference>
<feature type="domain" description="PHD finger protein MALE STERILITY 1-like ubiquitin-like" evidence="1">
    <location>
        <begin position="27"/>
        <end position="76"/>
    </location>
</feature>
<accession>A0A7J7H4F8</accession>